<proteinExistence type="predicted"/>
<evidence type="ECO:0000256" key="1">
    <source>
        <dbReference type="ARBA" id="ARBA00022741"/>
    </source>
</evidence>
<dbReference type="EMBL" id="CP159279">
    <property type="protein sequence ID" value="XCH10922.1"/>
    <property type="molecule type" value="Genomic_DNA"/>
</dbReference>
<dbReference type="InterPro" id="IPR019993">
    <property type="entry name" value="RecB_nuclease_TM0106_put"/>
</dbReference>
<evidence type="ECO:0000256" key="5">
    <source>
        <dbReference type="SAM" id="MobiDB-lite"/>
    </source>
</evidence>
<dbReference type="PANTHER" id="PTHR43788">
    <property type="entry name" value="DNA2/NAM7 HELICASE FAMILY MEMBER"/>
    <property type="match status" value="1"/>
</dbReference>
<dbReference type="Pfam" id="PF13087">
    <property type="entry name" value="AAA_12"/>
    <property type="match status" value="1"/>
</dbReference>
<accession>A0AAU8EMT7</accession>
<feature type="domain" description="YprB ribonuclease H-like" evidence="7">
    <location>
        <begin position="346"/>
        <end position="544"/>
    </location>
</feature>
<dbReference type="Pfam" id="PF13604">
    <property type="entry name" value="AAA_30"/>
    <property type="match status" value="1"/>
</dbReference>
<gene>
    <name evidence="8" type="ORF">ABRP34_19275</name>
</gene>
<evidence type="ECO:0000256" key="3">
    <source>
        <dbReference type="ARBA" id="ARBA00022806"/>
    </source>
</evidence>
<keyword evidence="4" id="KW-0067">ATP-binding</keyword>
<feature type="region of interest" description="Disordered" evidence="5">
    <location>
        <begin position="707"/>
        <end position="764"/>
    </location>
</feature>
<sequence>MFLLDPTTPGAPADLVFSASDLVAASECEYRTLRILDEKLGRSPKADFPADEMQARAGKLGDLHEHKVLASLVDRHGTWDSSRGSGVYCIERGTPDRASLTDKARETATVLRAGADVVFQATFFDGEFLGYADFLVREEPALPDGVHEAQRYAVWDTKLARHAKVGALLQLAAYGDQLIGLGLEPAPRVTLVLGNMERSSHSLDDLLPVYRERRARFRELTARHRRGETAVAWQQPGVSYCGRCDYCAEQVARHRDLLMVAGMTSVQRKKLVADGITTIDALAELPPNLATGSRRRLRDQARMQTGLEAADGSRTFVKEGQPHTVTYRVLADNALAGIPAPSDGDIFFDFEGDPLWQDPAGQWGLEYLFGVIEAARPTDPPGQEPVFRPFWAHSRADERRAFLDFLAYVEERRAQYPDMHVYHYAPYEKTALRNLSLNHVAGEDVVDSWLRDGLLVDLYATVRHSLRISEASYSIKKLEPLYMGDNLRSGDVKDAGASVVAYAAYCEARDAGPDTQAEAAAILASISDYNQYDCLSTLRLRDWLLQLRGGAPAAPGEAGVADAGAGMPGVDAVPGMPGADAAPDAEPSPEEASLRAFLDAIPEHRELGPDEQAVAMVAAATGYHRRERKQFWWEHFDRLESEVDRWRDQSNVFIVEAAEVVSDWAPPTSRARTESRTLQLTGIMSEGSEFKPGSTWFRMFEAPLPDGLGEVDGGRTPRRAGTGQSAGAGTAAGGSVASTDPGTVAAGSSAGAESARHEAAMPPSRDGIFGTLVVAVEDHPDQPGRTVITITEKSTGKVPPYFQLPMALTDDRPIPTVSIEAALTELAQLVGFTLPELPKHPGVDILRRTAPRLAGLPNLPAVGNDEAGHADYVSAITQALKHLDRSYLAVQGPPGTGKTFVGSHVIARLVEAGWKVGVVAQSHAVVENMLCTAITKAGVDPAAVAKRLAQPHDVPWTCVADEDIARLLNADGGCLVGGTAWTMTGKCVPAGSLDLLVIDEAGQYSLANTLAVARSAKRLLLLGDPQQLPQVTQGSHPEPVDESALGWLSAGHATLPAELGYFLADSWRMHPELCRKVSVLSYDGRLESAPAASLRHLDGVPPGVETVLVPHAGHTTSSAEEAAAIVGLAREHIGLKWTPGKDEPIRRLEARDILVVAAYNAQVQTIRHALDQDGLPGVRVGTVDKFQGQEAPIVLVSMACSAIAEAPRGAEFLLNRNRINVAVSRGQWRAVIVRSPELTNYMPSRPFALEELGAFLGLSPGELSRRPESS</sequence>
<feature type="compositionally biased region" description="Low complexity" evidence="5">
    <location>
        <begin position="733"/>
        <end position="753"/>
    </location>
</feature>
<dbReference type="InterPro" id="IPR027417">
    <property type="entry name" value="P-loop_NTPase"/>
</dbReference>
<dbReference type="SUPFAM" id="SSF52540">
    <property type="entry name" value="P-loop containing nucleoside triphosphate hydrolases"/>
    <property type="match status" value="1"/>
</dbReference>
<dbReference type="InterPro" id="IPR050534">
    <property type="entry name" value="Coronavir_polyprotein_1ab"/>
</dbReference>
<dbReference type="CDD" id="cd18808">
    <property type="entry name" value="SF1_C_Upf1"/>
    <property type="match status" value="1"/>
</dbReference>
<dbReference type="CDD" id="cd17934">
    <property type="entry name" value="DEXXQc_Upf1-like"/>
    <property type="match status" value="1"/>
</dbReference>
<name>A0AAU8EMT7_9MICC</name>
<evidence type="ECO:0000256" key="2">
    <source>
        <dbReference type="ARBA" id="ARBA00022801"/>
    </source>
</evidence>
<organism evidence="8">
    <name type="scientific">Arthrobacter sp. K5</name>
    <dbReference type="NCBI Taxonomy" id="2839623"/>
    <lineage>
        <taxon>Bacteria</taxon>
        <taxon>Bacillati</taxon>
        <taxon>Actinomycetota</taxon>
        <taxon>Actinomycetes</taxon>
        <taxon>Micrococcales</taxon>
        <taxon>Micrococcaceae</taxon>
        <taxon>Arthrobacter</taxon>
    </lineage>
</organism>
<evidence type="ECO:0000256" key="4">
    <source>
        <dbReference type="ARBA" id="ARBA00022840"/>
    </source>
</evidence>
<reference evidence="8" key="1">
    <citation type="submission" date="2024-06" db="EMBL/GenBank/DDBJ databases">
        <title>Biodegradation of dimethachlon by Arthrobacter sp. K5: mechanistic insights and ecological implications.</title>
        <authorList>
            <person name="Hu S."/>
            <person name="Lu P."/>
        </authorList>
    </citation>
    <scope>NUCLEOTIDE SEQUENCE</scope>
    <source>
        <strain evidence="8">K5</strain>
    </source>
</reference>
<dbReference type="RefSeq" id="WP_353711385.1">
    <property type="nucleotide sequence ID" value="NZ_CP159279.1"/>
</dbReference>
<dbReference type="Pfam" id="PF13482">
    <property type="entry name" value="RNase_H_2"/>
    <property type="match status" value="1"/>
</dbReference>
<dbReference type="InterPro" id="IPR038720">
    <property type="entry name" value="YprB_RNase_H-like_dom"/>
</dbReference>
<keyword evidence="1" id="KW-0547">Nucleotide-binding</keyword>
<keyword evidence="3" id="KW-0347">Helicase</keyword>
<feature type="domain" description="DNA2/NAM7 helicase-like C-terminal" evidence="6">
    <location>
        <begin position="1061"/>
        <end position="1233"/>
    </location>
</feature>
<dbReference type="Gene3D" id="3.40.50.300">
    <property type="entry name" value="P-loop containing nucleotide triphosphate hydrolases"/>
    <property type="match status" value="2"/>
</dbReference>
<dbReference type="GO" id="GO:0005524">
    <property type="term" value="F:ATP binding"/>
    <property type="evidence" value="ECO:0007669"/>
    <property type="project" value="UniProtKB-KW"/>
</dbReference>
<dbReference type="PANTHER" id="PTHR43788:SF8">
    <property type="entry name" value="DNA-BINDING PROTEIN SMUBP-2"/>
    <property type="match status" value="1"/>
</dbReference>
<dbReference type="GO" id="GO:0043139">
    <property type="term" value="F:5'-3' DNA helicase activity"/>
    <property type="evidence" value="ECO:0007669"/>
    <property type="project" value="TreeGrafter"/>
</dbReference>
<keyword evidence="2" id="KW-0378">Hydrolase</keyword>
<dbReference type="NCBIfam" id="TIGR03491">
    <property type="entry name" value="TM0106 family RecB-like putative nuclease"/>
    <property type="match status" value="1"/>
</dbReference>
<evidence type="ECO:0000313" key="8">
    <source>
        <dbReference type="EMBL" id="XCH10922.1"/>
    </source>
</evidence>
<dbReference type="InterPro" id="IPR041679">
    <property type="entry name" value="DNA2/NAM7-like_C"/>
</dbReference>
<dbReference type="InterPro" id="IPR047187">
    <property type="entry name" value="SF1_C_Upf1"/>
</dbReference>
<dbReference type="GO" id="GO:0016787">
    <property type="term" value="F:hydrolase activity"/>
    <property type="evidence" value="ECO:0007669"/>
    <property type="project" value="UniProtKB-KW"/>
</dbReference>
<dbReference type="AlphaFoldDB" id="A0AAU8EMT7"/>
<evidence type="ECO:0000259" key="7">
    <source>
        <dbReference type="Pfam" id="PF13482"/>
    </source>
</evidence>
<protein>
    <submittedName>
        <fullName evidence="8">TM0106 family RecB-like putative nuclease</fullName>
    </submittedName>
</protein>
<evidence type="ECO:0000259" key="6">
    <source>
        <dbReference type="Pfam" id="PF13087"/>
    </source>
</evidence>